<protein>
    <submittedName>
        <fullName evidence="2">Invasion protein IalB, involved in pathogenesis</fullName>
    </submittedName>
</protein>
<dbReference type="Gene3D" id="2.60.40.1880">
    <property type="entry name" value="Invasion associated locus B (IalB) protein"/>
    <property type="match status" value="1"/>
</dbReference>
<dbReference type="Proteomes" id="UP000184211">
    <property type="component" value="Unassembled WGS sequence"/>
</dbReference>
<organism evidence="2 3">
    <name type="scientific">Cognatishimia maritima</name>
    <dbReference type="NCBI Taxonomy" id="870908"/>
    <lineage>
        <taxon>Bacteria</taxon>
        <taxon>Pseudomonadati</taxon>
        <taxon>Pseudomonadota</taxon>
        <taxon>Alphaproteobacteria</taxon>
        <taxon>Rhodobacterales</taxon>
        <taxon>Paracoccaceae</taxon>
        <taxon>Cognatishimia</taxon>
    </lineage>
</organism>
<evidence type="ECO:0000313" key="3">
    <source>
        <dbReference type="Proteomes" id="UP000184211"/>
    </source>
</evidence>
<sequence>MINKIKNHLAAAIIALPTAILAQEQAPATGDLAQGQPVVPEITSETFGDWTVNCQALETGERCQMYQLLKNQDGDAVIEVNLFRVVDQPAVFAGGSIVAPLETLLPPQLTIAIDDGAGKRYPFAFCLVKGCVSRVGLTEEDVNAYKRGAKASVAIVPAVAPDQVVVVDMSLTGFTAAFDRISQ</sequence>
<evidence type="ECO:0000256" key="1">
    <source>
        <dbReference type="SAM" id="SignalP"/>
    </source>
</evidence>
<dbReference type="InterPro" id="IPR010642">
    <property type="entry name" value="Invasion_prot_B"/>
</dbReference>
<dbReference type="InterPro" id="IPR038696">
    <property type="entry name" value="IalB_sf"/>
</dbReference>
<dbReference type="Pfam" id="PF06776">
    <property type="entry name" value="IalB"/>
    <property type="match status" value="1"/>
</dbReference>
<dbReference type="RefSeq" id="WP_072789652.1">
    <property type="nucleotide sequence ID" value="NZ_FQWM01000001.1"/>
</dbReference>
<name>A0A1M5IM79_9RHOB</name>
<keyword evidence="3" id="KW-1185">Reference proteome</keyword>
<dbReference type="EMBL" id="FQWM01000001">
    <property type="protein sequence ID" value="SHG29361.1"/>
    <property type="molecule type" value="Genomic_DNA"/>
</dbReference>
<feature type="signal peptide" evidence="1">
    <location>
        <begin position="1"/>
        <end position="22"/>
    </location>
</feature>
<keyword evidence="1" id="KW-0732">Signal</keyword>
<gene>
    <name evidence="2" type="ORF">SAMN04488044_0381</name>
</gene>
<reference evidence="3" key="1">
    <citation type="submission" date="2016-11" db="EMBL/GenBank/DDBJ databases">
        <authorList>
            <person name="Varghese N."/>
            <person name="Submissions S."/>
        </authorList>
    </citation>
    <scope>NUCLEOTIDE SEQUENCE [LARGE SCALE GENOMIC DNA]</scope>
    <source>
        <strain evidence="3">DSM 28223</strain>
    </source>
</reference>
<dbReference type="STRING" id="870908.SAMN04488044_0381"/>
<accession>A0A1M5IM79</accession>
<dbReference type="AlphaFoldDB" id="A0A1M5IM79"/>
<dbReference type="OrthoDB" id="9797912at2"/>
<proteinExistence type="predicted"/>
<feature type="chain" id="PRO_5012883684" evidence="1">
    <location>
        <begin position="23"/>
        <end position="183"/>
    </location>
</feature>
<evidence type="ECO:0000313" key="2">
    <source>
        <dbReference type="EMBL" id="SHG29361.1"/>
    </source>
</evidence>